<gene>
    <name evidence="2" type="ORF">ACJIZ3_013843</name>
</gene>
<evidence type="ECO:0008006" key="4">
    <source>
        <dbReference type="Google" id="ProtNLM"/>
    </source>
</evidence>
<accession>A0ABD3RI03</accession>
<dbReference type="Proteomes" id="UP001634393">
    <property type="component" value="Unassembled WGS sequence"/>
</dbReference>
<protein>
    <recommendedName>
        <fullName evidence="4">Secreted protein</fullName>
    </recommendedName>
</protein>
<feature type="region of interest" description="Disordered" evidence="1">
    <location>
        <begin position="26"/>
        <end position="52"/>
    </location>
</feature>
<proteinExistence type="predicted"/>
<organism evidence="2 3">
    <name type="scientific">Penstemon smallii</name>
    <dbReference type="NCBI Taxonomy" id="265156"/>
    <lineage>
        <taxon>Eukaryota</taxon>
        <taxon>Viridiplantae</taxon>
        <taxon>Streptophyta</taxon>
        <taxon>Embryophyta</taxon>
        <taxon>Tracheophyta</taxon>
        <taxon>Spermatophyta</taxon>
        <taxon>Magnoliopsida</taxon>
        <taxon>eudicotyledons</taxon>
        <taxon>Gunneridae</taxon>
        <taxon>Pentapetalae</taxon>
        <taxon>asterids</taxon>
        <taxon>lamiids</taxon>
        <taxon>Lamiales</taxon>
        <taxon>Plantaginaceae</taxon>
        <taxon>Cheloneae</taxon>
        <taxon>Penstemon</taxon>
    </lineage>
</organism>
<dbReference type="EMBL" id="JBJXBP010000008">
    <property type="protein sequence ID" value="KAL3812575.1"/>
    <property type="molecule type" value="Genomic_DNA"/>
</dbReference>
<dbReference type="AlphaFoldDB" id="A0ABD3RI03"/>
<evidence type="ECO:0000313" key="3">
    <source>
        <dbReference type="Proteomes" id="UP001634393"/>
    </source>
</evidence>
<evidence type="ECO:0000313" key="2">
    <source>
        <dbReference type="EMBL" id="KAL3812575.1"/>
    </source>
</evidence>
<sequence>MVGKKDLLSKFVGLFNFGCSSSTTGIAPPPRNARNARQLIPRRARLSTSSPGTLLSNARNYVSSIPSSRRMFRRCEGNCLRIFTPGFPSTPHTFCTYFEYFRS</sequence>
<evidence type="ECO:0000256" key="1">
    <source>
        <dbReference type="SAM" id="MobiDB-lite"/>
    </source>
</evidence>
<reference evidence="2 3" key="1">
    <citation type="submission" date="2024-12" db="EMBL/GenBank/DDBJ databases">
        <title>The unique morphological basis and parallel evolutionary history of personate flowers in Penstemon.</title>
        <authorList>
            <person name="Depatie T.H."/>
            <person name="Wessinger C.A."/>
        </authorList>
    </citation>
    <scope>NUCLEOTIDE SEQUENCE [LARGE SCALE GENOMIC DNA]</scope>
    <source>
        <strain evidence="2">WTNN_2</strain>
        <tissue evidence="2">Leaf</tissue>
    </source>
</reference>
<keyword evidence="3" id="KW-1185">Reference proteome</keyword>
<name>A0ABD3RI03_9LAMI</name>
<comment type="caution">
    <text evidence="2">The sequence shown here is derived from an EMBL/GenBank/DDBJ whole genome shotgun (WGS) entry which is preliminary data.</text>
</comment>